<protein>
    <recommendedName>
        <fullName evidence="1">Phosphatidylglycerophosphatase A</fullName>
        <ecNumber evidence="1">3.1.3.27</ecNumber>
    </recommendedName>
    <alternativeName>
        <fullName evidence="1">Phosphatidylglycerolphosphate phosphatase A</fullName>
    </alternativeName>
</protein>
<organism evidence="4 5">
    <name type="scientific">Shewanella algidipiscicola</name>
    <dbReference type="NCBI Taxonomy" id="614070"/>
    <lineage>
        <taxon>Bacteria</taxon>
        <taxon>Pseudomonadati</taxon>
        <taxon>Pseudomonadota</taxon>
        <taxon>Gammaproteobacteria</taxon>
        <taxon>Alteromonadales</taxon>
        <taxon>Shewanellaceae</taxon>
        <taxon>Shewanella</taxon>
    </lineage>
</organism>
<dbReference type="InterPro" id="IPR007686">
    <property type="entry name" value="YutG/PgpA"/>
</dbReference>
<feature type="transmembrane region" description="Helical" evidence="2">
    <location>
        <begin position="94"/>
        <end position="119"/>
    </location>
</feature>
<dbReference type="RefSeq" id="WP_119977398.1">
    <property type="nucleotide sequence ID" value="NZ_BPFB01000025.1"/>
</dbReference>
<comment type="function">
    <text evidence="1">Lipid phosphatase which dephosphorylates phosphatidylglycerophosphate (PGP) to phosphatidylglycerol (PG).</text>
</comment>
<keyword evidence="1" id="KW-1003">Cell membrane</keyword>
<keyword evidence="1" id="KW-0443">Lipid metabolism</keyword>
<gene>
    <name evidence="4" type="primary">pgpA</name>
    <name evidence="4" type="ORF">TUM4630_22600</name>
</gene>
<keyword evidence="1" id="KW-0460">Magnesium</keyword>
<name>A0ABQ4PJB5_9GAMM</name>
<dbReference type="PANTHER" id="PTHR36305">
    <property type="entry name" value="PHOSPHATIDYLGLYCEROPHOSPHATASE A"/>
    <property type="match status" value="1"/>
</dbReference>
<evidence type="ECO:0000256" key="2">
    <source>
        <dbReference type="SAM" id="Phobius"/>
    </source>
</evidence>
<dbReference type="PIRSF" id="PIRSF006162">
    <property type="entry name" value="PgpA"/>
    <property type="match status" value="1"/>
</dbReference>
<dbReference type="Proteomes" id="UP000761574">
    <property type="component" value="Unassembled WGS sequence"/>
</dbReference>
<dbReference type="SUPFAM" id="SSF101307">
    <property type="entry name" value="YutG-like"/>
    <property type="match status" value="1"/>
</dbReference>
<keyword evidence="1" id="KW-0997">Cell inner membrane</keyword>
<keyword evidence="1" id="KW-0442">Lipid degradation</keyword>
<feature type="domain" description="YutG/PgpA" evidence="3">
    <location>
        <begin position="22"/>
        <end position="159"/>
    </location>
</feature>
<dbReference type="InterPro" id="IPR036681">
    <property type="entry name" value="PgpA-like_sf"/>
</dbReference>
<evidence type="ECO:0000259" key="3">
    <source>
        <dbReference type="Pfam" id="PF04608"/>
    </source>
</evidence>
<comment type="pathway">
    <text evidence="1">Phospholipid metabolism; phosphatidylglycerol biosynthesis; phosphatidylglycerol from CDP-diacylglycerol: step 2/2.</text>
</comment>
<sequence length="164" mass="18126">MKLRSTDPLLRRLSLTNPIHFLALGFGSGLLAKAPGTYGSLAAIPLYLLMSYLSLSWYLGVTLLLMLVGFYICDKASKDMRVHDHGAIVWDEIVGMLITLTAAPAGWGWLLLGFVLFRFFDILKPWPIKWLDAKVHGGFGIMIDDVLAGVFAFLCLQGVVYFAS</sequence>
<keyword evidence="5" id="KW-1185">Reference proteome</keyword>
<accession>A0ABQ4PJB5</accession>
<keyword evidence="1 2" id="KW-0812">Transmembrane</keyword>
<evidence type="ECO:0000256" key="1">
    <source>
        <dbReference type="PIRNR" id="PIRNR006162"/>
    </source>
</evidence>
<comment type="catalytic activity">
    <reaction evidence="1">
        <text>a 1,2-diacyl-sn-glycero-3-phospho-(1'-sn-glycero-3'-phosphate) + H2O = a 1,2-diacyl-sn-glycero-3-phospho-(1'-sn-glycerol) + phosphate</text>
        <dbReference type="Rhea" id="RHEA:33751"/>
        <dbReference type="ChEBI" id="CHEBI:15377"/>
        <dbReference type="ChEBI" id="CHEBI:43474"/>
        <dbReference type="ChEBI" id="CHEBI:60110"/>
        <dbReference type="ChEBI" id="CHEBI:64716"/>
        <dbReference type="EC" id="3.1.3.27"/>
    </reaction>
</comment>
<feature type="transmembrane region" description="Helical" evidence="2">
    <location>
        <begin position="55"/>
        <end position="73"/>
    </location>
</feature>
<feature type="transmembrane region" description="Helical" evidence="2">
    <location>
        <begin position="21"/>
        <end position="49"/>
    </location>
</feature>
<dbReference type="CDD" id="cd06971">
    <property type="entry name" value="PgpA"/>
    <property type="match status" value="1"/>
</dbReference>
<keyword evidence="1" id="KW-0479">Metal-binding</keyword>
<dbReference type="EMBL" id="BPFB01000025">
    <property type="protein sequence ID" value="GIU47793.1"/>
    <property type="molecule type" value="Genomic_DNA"/>
</dbReference>
<evidence type="ECO:0000313" key="5">
    <source>
        <dbReference type="Proteomes" id="UP000761574"/>
    </source>
</evidence>
<feature type="transmembrane region" description="Helical" evidence="2">
    <location>
        <begin position="139"/>
        <end position="163"/>
    </location>
</feature>
<keyword evidence="1" id="KW-1208">Phospholipid metabolism</keyword>
<keyword evidence="2" id="KW-1133">Transmembrane helix</keyword>
<evidence type="ECO:0000313" key="4">
    <source>
        <dbReference type="EMBL" id="GIU47793.1"/>
    </source>
</evidence>
<proteinExistence type="predicted"/>
<comment type="cofactor">
    <cofactor evidence="1">
        <name>Mg(2+)</name>
        <dbReference type="ChEBI" id="CHEBI:18420"/>
    </cofactor>
</comment>
<comment type="caution">
    <text evidence="4">The sequence shown here is derived from an EMBL/GenBank/DDBJ whole genome shotgun (WGS) entry which is preliminary data.</text>
</comment>
<reference evidence="4 5" key="1">
    <citation type="submission" date="2021-05" db="EMBL/GenBank/DDBJ databases">
        <title>Molecular characterization for Shewanella algae harboring chromosomal blaOXA-55-like strains isolated from clinical and environment sample.</title>
        <authorList>
            <person name="Ohama Y."/>
            <person name="Aoki K."/>
            <person name="Harada S."/>
            <person name="Moriya K."/>
            <person name="Ishii Y."/>
            <person name="Tateda K."/>
        </authorList>
    </citation>
    <scope>NUCLEOTIDE SEQUENCE [LARGE SCALE GENOMIC DNA]</scope>
    <source>
        <strain evidence="4 5">LMG 23746</strain>
    </source>
</reference>
<dbReference type="PANTHER" id="PTHR36305:SF1">
    <property type="entry name" value="PHOSPHATIDYLGLYCEROPHOSPHATASE A"/>
    <property type="match status" value="1"/>
</dbReference>
<dbReference type="InterPro" id="IPR026037">
    <property type="entry name" value="PgpA"/>
</dbReference>
<keyword evidence="1" id="KW-0595">Phospholipid degradation</keyword>
<keyword evidence="1 2" id="KW-0472">Membrane</keyword>
<dbReference type="Pfam" id="PF04608">
    <property type="entry name" value="PgpA"/>
    <property type="match status" value="1"/>
</dbReference>
<comment type="subcellular location">
    <subcellularLocation>
        <location evidence="1">Cell inner membrane</location>
        <topology evidence="1">Multi-pass membrane protein</topology>
    </subcellularLocation>
</comment>
<dbReference type="EC" id="3.1.3.27" evidence="1"/>
<keyword evidence="1" id="KW-0378">Hydrolase</keyword>